<organism evidence="5 6">
    <name type="scientific">Cryptotermes secundus</name>
    <dbReference type="NCBI Taxonomy" id="105785"/>
    <lineage>
        <taxon>Eukaryota</taxon>
        <taxon>Metazoa</taxon>
        <taxon>Ecdysozoa</taxon>
        <taxon>Arthropoda</taxon>
        <taxon>Hexapoda</taxon>
        <taxon>Insecta</taxon>
        <taxon>Pterygota</taxon>
        <taxon>Neoptera</taxon>
        <taxon>Polyneoptera</taxon>
        <taxon>Dictyoptera</taxon>
        <taxon>Blattodea</taxon>
        <taxon>Blattoidea</taxon>
        <taxon>Termitoidae</taxon>
        <taxon>Kalotermitidae</taxon>
        <taxon>Cryptotermitinae</taxon>
        <taxon>Cryptotermes</taxon>
    </lineage>
</organism>
<accession>A0A2J7RBD3</accession>
<gene>
    <name evidence="5" type="ORF">B7P43_G14552</name>
</gene>
<dbReference type="InterPro" id="IPR021475">
    <property type="entry name" value="Pants/Emi1-like"/>
</dbReference>
<dbReference type="InParanoid" id="A0A2J7RBD3"/>
<reference evidence="5 6" key="1">
    <citation type="submission" date="2017-12" db="EMBL/GenBank/DDBJ databases">
        <title>Hemimetabolous genomes reveal molecular basis of termite eusociality.</title>
        <authorList>
            <person name="Harrison M.C."/>
            <person name="Jongepier E."/>
            <person name="Robertson H.M."/>
            <person name="Arning N."/>
            <person name="Bitard-Feildel T."/>
            <person name="Chao H."/>
            <person name="Childers C.P."/>
            <person name="Dinh H."/>
            <person name="Doddapaneni H."/>
            <person name="Dugan S."/>
            <person name="Gowin J."/>
            <person name="Greiner C."/>
            <person name="Han Y."/>
            <person name="Hu H."/>
            <person name="Hughes D.S.T."/>
            <person name="Huylmans A.-K."/>
            <person name="Kemena C."/>
            <person name="Kremer L.P.M."/>
            <person name="Lee S.L."/>
            <person name="Lopez-Ezquerra A."/>
            <person name="Mallet L."/>
            <person name="Monroy-Kuhn J.M."/>
            <person name="Moser A."/>
            <person name="Murali S.C."/>
            <person name="Muzny D.M."/>
            <person name="Otani S."/>
            <person name="Piulachs M.-D."/>
            <person name="Poelchau M."/>
            <person name="Qu J."/>
            <person name="Schaub F."/>
            <person name="Wada-Katsumata A."/>
            <person name="Worley K.C."/>
            <person name="Xie Q."/>
            <person name="Ylla G."/>
            <person name="Poulsen M."/>
            <person name="Gibbs R.A."/>
            <person name="Schal C."/>
            <person name="Richards S."/>
            <person name="Belles X."/>
            <person name="Korb J."/>
            <person name="Bornberg-Bauer E."/>
        </authorList>
    </citation>
    <scope>NUCLEOTIDE SEQUENCE [LARGE SCALE GENOMIC DNA]</scope>
    <source>
        <tissue evidence="5">Whole body</tissue>
    </source>
</reference>
<dbReference type="Proteomes" id="UP000235965">
    <property type="component" value="Unassembled WGS sequence"/>
</dbReference>
<evidence type="ECO:0000256" key="3">
    <source>
        <dbReference type="ARBA" id="ARBA00044072"/>
    </source>
</evidence>
<comment type="caution">
    <text evidence="5">The sequence shown here is derived from an EMBL/GenBank/DDBJ whole genome shotgun (WGS) entry which is preliminary data.</text>
</comment>
<sequence>MVLLTLRETVLFICGNSENLSICVFAFVFQIRPCEMYNEEYSDCTSIKARFHQYFIYGETIDCSQWKRDFNSCVRWRDEHNSNALKELVQSEKNRRLKRLEGHYNNDVWKKRLEPPADWNKPLPERLIKEYENTYLYHRAKEMAGSKPEEVHRTLCVLS</sequence>
<proteinExistence type="inferred from homology"/>
<dbReference type="GO" id="GO:0043083">
    <property type="term" value="C:synaptic cleft"/>
    <property type="evidence" value="ECO:0007669"/>
    <property type="project" value="UniProtKB-SubCell"/>
</dbReference>
<dbReference type="PANTHER" id="PTHR28052:SF1">
    <property type="entry name" value="UPF0545 PROTEIN C22ORF39"/>
    <property type="match status" value="1"/>
</dbReference>
<dbReference type="STRING" id="105785.A0A2J7RBD3"/>
<keyword evidence="6" id="KW-1185">Reference proteome</keyword>
<evidence type="ECO:0000256" key="2">
    <source>
        <dbReference type="ARBA" id="ARBA00043942"/>
    </source>
</evidence>
<protein>
    <recommendedName>
        <fullName evidence="3">Synaptic plasticity regulator PANTS</fullName>
    </recommendedName>
    <alternativeName>
        <fullName evidence="4">Plasticity-associated neural transcript short</fullName>
    </alternativeName>
</protein>
<dbReference type="AlphaFoldDB" id="A0A2J7RBD3"/>
<dbReference type="PANTHER" id="PTHR28052">
    <property type="entry name" value="UPF0545 PROTEIN C22ORF39"/>
    <property type="match status" value="1"/>
</dbReference>
<name>A0A2J7RBD3_9NEOP</name>
<dbReference type="Pfam" id="PF11326">
    <property type="entry name" value="PANTS-like"/>
    <property type="match status" value="1"/>
</dbReference>
<dbReference type="OrthoDB" id="5946508at2759"/>
<dbReference type="EMBL" id="NEVH01005906">
    <property type="protein sequence ID" value="PNF38147.1"/>
    <property type="molecule type" value="Genomic_DNA"/>
</dbReference>
<evidence type="ECO:0000313" key="6">
    <source>
        <dbReference type="Proteomes" id="UP000235965"/>
    </source>
</evidence>
<evidence type="ECO:0000313" key="5">
    <source>
        <dbReference type="EMBL" id="PNF38147.1"/>
    </source>
</evidence>
<evidence type="ECO:0000256" key="4">
    <source>
        <dbReference type="ARBA" id="ARBA00044235"/>
    </source>
</evidence>
<dbReference type="FunCoup" id="A0A2J7RBD3">
    <property type="interactions" value="48"/>
</dbReference>
<evidence type="ECO:0000256" key="1">
    <source>
        <dbReference type="ARBA" id="ARBA00006412"/>
    </source>
</evidence>
<comment type="similarity">
    <text evidence="1">Belongs to the UPF0545 family.</text>
</comment>
<comment type="subcellular location">
    <subcellularLocation>
        <location evidence="2">Synaptic cleft</location>
    </subcellularLocation>
</comment>